<evidence type="ECO:0000313" key="5">
    <source>
        <dbReference type="Proteomes" id="UP000009872"/>
    </source>
</evidence>
<organism evidence="4 5">
    <name type="scientific">Bacteroides oleiciplenus YIT 12058</name>
    <dbReference type="NCBI Taxonomy" id="742727"/>
    <lineage>
        <taxon>Bacteria</taxon>
        <taxon>Pseudomonadati</taxon>
        <taxon>Bacteroidota</taxon>
        <taxon>Bacteroidia</taxon>
        <taxon>Bacteroidales</taxon>
        <taxon>Bacteroidaceae</taxon>
        <taxon>Bacteroides</taxon>
    </lineage>
</organism>
<dbReference type="PANTHER" id="PTHR42760">
    <property type="entry name" value="SHORT-CHAIN DEHYDROGENASES/REDUCTASES FAMILY MEMBER"/>
    <property type="match status" value="1"/>
</dbReference>
<accession>K9EDL8</accession>
<dbReference type="PRINTS" id="PR00081">
    <property type="entry name" value="GDHRDH"/>
</dbReference>
<dbReference type="PRINTS" id="PR00080">
    <property type="entry name" value="SDRFAMILY"/>
</dbReference>
<dbReference type="eggNOG" id="COG1028">
    <property type="taxonomic scope" value="Bacteria"/>
</dbReference>
<dbReference type="PATRIC" id="fig|742727.4.peg.3986"/>
<dbReference type="GO" id="GO:0016616">
    <property type="term" value="F:oxidoreductase activity, acting on the CH-OH group of donors, NAD or NADP as acceptor"/>
    <property type="evidence" value="ECO:0007669"/>
    <property type="project" value="TreeGrafter"/>
</dbReference>
<dbReference type="FunFam" id="3.40.50.720:FF:000084">
    <property type="entry name" value="Short-chain dehydrogenase reductase"/>
    <property type="match status" value="1"/>
</dbReference>
<proteinExistence type="inferred from homology"/>
<dbReference type="AlphaFoldDB" id="K9EDL8"/>
<keyword evidence="5" id="KW-1185">Reference proteome</keyword>
<protein>
    <recommendedName>
        <fullName evidence="6">3-oxoacyl-[acyl-carrier-protein] reductase</fullName>
    </recommendedName>
</protein>
<dbReference type="HOGENOM" id="CLU_010194_1_1_10"/>
<dbReference type="Proteomes" id="UP000009872">
    <property type="component" value="Unassembled WGS sequence"/>
</dbReference>
<evidence type="ECO:0008006" key="6">
    <source>
        <dbReference type="Google" id="ProtNLM"/>
    </source>
</evidence>
<evidence type="ECO:0000256" key="1">
    <source>
        <dbReference type="ARBA" id="ARBA00006484"/>
    </source>
</evidence>
<sequence>MKTFLKRNIRRMMNLFAPMTVANITELAPNELLRGRFALVTGGTSGIGFAIAEAFLKAGASVAITSRRAMSATEAVTKLRQVCGVDECRILGFEMDNSKVTQLHENLRRITQALGKIDILVNNAGVLGADSEEQCYDIVLDTNLKGVFYLSREVARYMKDNNIRGNILNIASSSSLRPATSAYALSKWGVRGLTLGLAKSLAPYGIVVNGIAPGPTATSMLLGDDTDNIARSRISSGRFAMPCEIANMAVVLVSDMGRTIVGDIVYMTGGAGVVTFDDVDYSF</sequence>
<dbReference type="InterPro" id="IPR002347">
    <property type="entry name" value="SDR_fam"/>
</dbReference>
<reference evidence="4 5" key="1">
    <citation type="submission" date="2012-09" db="EMBL/GenBank/DDBJ databases">
        <title>The Genome Sequence of Bacteroides oleiciplenus YIT 12058.</title>
        <authorList>
            <consortium name="The Broad Institute Genome Sequencing Platform"/>
            <person name="Earl A."/>
            <person name="Ward D."/>
            <person name="Feldgarden M."/>
            <person name="Gevers D."/>
            <person name="Morotomi M."/>
            <person name="Walker B."/>
            <person name="Young S.K."/>
            <person name="Zeng Q."/>
            <person name="Gargeya S."/>
            <person name="Fitzgerald M."/>
            <person name="Haas B."/>
            <person name="Abouelleil A."/>
            <person name="Alvarado L."/>
            <person name="Arachchi H.M."/>
            <person name="Berlin A.M."/>
            <person name="Chapman S.B."/>
            <person name="Goldberg J."/>
            <person name="Griggs A."/>
            <person name="Gujja S."/>
            <person name="Hansen M."/>
            <person name="Howarth C."/>
            <person name="Imamovic A."/>
            <person name="Larimer J."/>
            <person name="McCowen C."/>
            <person name="Montmayeur A."/>
            <person name="Murphy C."/>
            <person name="Neiman D."/>
            <person name="Pearson M."/>
            <person name="Priest M."/>
            <person name="Roberts A."/>
            <person name="Saif S."/>
            <person name="Shea T."/>
            <person name="Sisk P."/>
            <person name="Sykes S."/>
            <person name="Wortman J."/>
            <person name="Nusbaum C."/>
            <person name="Birren B."/>
        </authorList>
    </citation>
    <scope>NUCLEOTIDE SEQUENCE [LARGE SCALE GENOMIC DNA]</scope>
    <source>
        <strain evidence="4 5">YIT 12058</strain>
    </source>
</reference>
<dbReference type="InterPro" id="IPR036291">
    <property type="entry name" value="NAD(P)-bd_dom_sf"/>
</dbReference>
<comment type="caution">
    <text evidence="4">The sequence shown here is derived from an EMBL/GenBank/DDBJ whole genome shotgun (WGS) entry which is preliminary data.</text>
</comment>
<gene>
    <name evidence="4" type="ORF">HMPREF9447_03911</name>
</gene>
<dbReference type="Pfam" id="PF00106">
    <property type="entry name" value="adh_short"/>
    <property type="match status" value="1"/>
</dbReference>
<keyword evidence="2" id="KW-0560">Oxidoreductase</keyword>
<dbReference type="STRING" id="742727.HMPREF9447_03911"/>
<dbReference type="CDD" id="cd05233">
    <property type="entry name" value="SDR_c"/>
    <property type="match status" value="1"/>
</dbReference>
<comment type="similarity">
    <text evidence="1 3">Belongs to the short-chain dehydrogenases/reductases (SDR) family.</text>
</comment>
<evidence type="ECO:0000256" key="3">
    <source>
        <dbReference type="RuleBase" id="RU000363"/>
    </source>
</evidence>
<dbReference type="PANTHER" id="PTHR42760:SF133">
    <property type="entry name" value="3-OXOACYL-[ACYL-CARRIER-PROTEIN] REDUCTASE"/>
    <property type="match status" value="1"/>
</dbReference>
<dbReference type="GO" id="GO:0048038">
    <property type="term" value="F:quinone binding"/>
    <property type="evidence" value="ECO:0007669"/>
    <property type="project" value="TreeGrafter"/>
</dbReference>
<dbReference type="SUPFAM" id="SSF51735">
    <property type="entry name" value="NAD(P)-binding Rossmann-fold domains"/>
    <property type="match status" value="1"/>
</dbReference>
<dbReference type="Gene3D" id="3.40.50.720">
    <property type="entry name" value="NAD(P)-binding Rossmann-like Domain"/>
    <property type="match status" value="1"/>
</dbReference>
<dbReference type="EMBL" id="ADLF01000016">
    <property type="protein sequence ID" value="EKU89037.1"/>
    <property type="molecule type" value="Genomic_DNA"/>
</dbReference>
<name>K9EDL8_9BACE</name>
<evidence type="ECO:0000313" key="4">
    <source>
        <dbReference type="EMBL" id="EKU89037.1"/>
    </source>
</evidence>
<dbReference type="GO" id="GO:0006633">
    <property type="term" value="P:fatty acid biosynthetic process"/>
    <property type="evidence" value="ECO:0007669"/>
    <property type="project" value="TreeGrafter"/>
</dbReference>
<evidence type="ECO:0000256" key="2">
    <source>
        <dbReference type="ARBA" id="ARBA00023002"/>
    </source>
</evidence>